<comment type="caution">
    <text evidence="2">The sequence shown here is derived from an EMBL/GenBank/DDBJ whole genome shotgun (WGS) entry which is preliminary data.</text>
</comment>
<dbReference type="GeneID" id="68095363"/>
<evidence type="ECO:0000313" key="2">
    <source>
        <dbReference type="EMBL" id="KAG2385759.1"/>
    </source>
</evidence>
<proteinExistence type="predicted"/>
<dbReference type="EMBL" id="PYSW02000017">
    <property type="protein sequence ID" value="KAG2385759.1"/>
    <property type="molecule type" value="Genomic_DNA"/>
</dbReference>
<evidence type="ECO:0000256" key="1">
    <source>
        <dbReference type="SAM" id="Phobius"/>
    </source>
</evidence>
<keyword evidence="3" id="KW-1185">Reference proteome</keyword>
<feature type="transmembrane region" description="Helical" evidence="1">
    <location>
        <begin position="174"/>
        <end position="197"/>
    </location>
</feature>
<accession>A0AA88GU14</accession>
<protein>
    <submittedName>
        <fullName evidence="2">Uncharacterized protein</fullName>
    </submittedName>
</protein>
<name>A0AA88GU14_NAELO</name>
<dbReference type="AlphaFoldDB" id="A0AA88GU14"/>
<feature type="transmembrane region" description="Helical" evidence="1">
    <location>
        <begin position="111"/>
        <end position="132"/>
    </location>
</feature>
<evidence type="ECO:0000313" key="3">
    <source>
        <dbReference type="Proteomes" id="UP000816034"/>
    </source>
</evidence>
<feature type="transmembrane region" description="Helical" evidence="1">
    <location>
        <begin position="138"/>
        <end position="158"/>
    </location>
</feature>
<organism evidence="2 3">
    <name type="scientific">Naegleria lovaniensis</name>
    <name type="common">Amoeba</name>
    <dbReference type="NCBI Taxonomy" id="51637"/>
    <lineage>
        <taxon>Eukaryota</taxon>
        <taxon>Discoba</taxon>
        <taxon>Heterolobosea</taxon>
        <taxon>Tetramitia</taxon>
        <taxon>Eutetramitia</taxon>
        <taxon>Vahlkampfiidae</taxon>
        <taxon>Naegleria</taxon>
    </lineage>
</organism>
<feature type="transmembrane region" description="Helical" evidence="1">
    <location>
        <begin position="203"/>
        <end position="224"/>
    </location>
</feature>
<keyword evidence="1" id="KW-0812">Transmembrane</keyword>
<keyword evidence="1" id="KW-1133">Transmembrane helix</keyword>
<sequence length="255" mass="29352">MSLTTAHLHTHETLKIEFLTNPFSFIRSLLSPLYIHLFKLFLPSELVSTNKNHLSIHSDQLCEIILQRTLSFVHYFHASLLNRWLHAATIVPFFCGIFLTMGYLVKVILGLEWTFPFVVVWSVLFVIFAMGIDRYVSMILVGYCVAICYICQVLLTYLDKSNATTIFNSGQFHVLLWGLSLLLVAFLSQVVLGHVWIDSKIPAFLIQEALLITPIYMILSCVLMENPFIRYLPTLKQEIESKATNENFQKFARIQ</sequence>
<keyword evidence="1" id="KW-0472">Membrane</keyword>
<dbReference type="RefSeq" id="XP_044549752.1">
    <property type="nucleotide sequence ID" value="XM_044692377.1"/>
</dbReference>
<gene>
    <name evidence="2" type="ORF">C9374_002908</name>
</gene>
<reference evidence="2 3" key="1">
    <citation type="journal article" date="2018" name="BMC Genomics">
        <title>The genome of Naegleria lovaniensis, the basis for a comparative approach to unravel pathogenicity factors of the human pathogenic amoeba N. fowleri.</title>
        <authorList>
            <person name="Liechti N."/>
            <person name="Schurch N."/>
            <person name="Bruggmann R."/>
            <person name="Wittwer M."/>
        </authorList>
    </citation>
    <scope>NUCLEOTIDE SEQUENCE [LARGE SCALE GENOMIC DNA]</scope>
    <source>
        <strain evidence="2 3">ATCC 30569</strain>
    </source>
</reference>
<feature type="transmembrane region" description="Helical" evidence="1">
    <location>
        <begin position="84"/>
        <end position="104"/>
    </location>
</feature>
<dbReference type="Proteomes" id="UP000816034">
    <property type="component" value="Unassembled WGS sequence"/>
</dbReference>